<dbReference type="AlphaFoldDB" id="A0A5J5DNS1"/>
<evidence type="ECO:0000256" key="5">
    <source>
        <dbReference type="SAM" id="MobiDB-lite"/>
    </source>
</evidence>
<dbReference type="EMBL" id="VOFY01000002">
    <property type="protein sequence ID" value="KAA8594823.1"/>
    <property type="molecule type" value="Genomic_DNA"/>
</dbReference>
<organism evidence="7 8">
    <name type="scientific">Etheostoma spectabile</name>
    <name type="common">orangethroat darter</name>
    <dbReference type="NCBI Taxonomy" id="54343"/>
    <lineage>
        <taxon>Eukaryota</taxon>
        <taxon>Metazoa</taxon>
        <taxon>Chordata</taxon>
        <taxon>Craniata</taxon>
        <taxon>Vertebrata</taxon>
        <taxon>Euteleostomi</taxon>
        <taxon>Actinopterygii</taxon>
        <taxon>Neopterygii</taxon>
        <taxon>Teleostei</taxon>
        <taxon>Neoteleostei</taxon>
        <taxon>Acanthomorphata</taxon>
        <taxon>Eupercaria</taxon>
        <taxon>Perciformes</taxon>
        <taxon>Percoidei</taxon>
        <taxon>Percidae</taxon>
        <taxon>Etheostomatinae</taxon>
        <taxon>Etheostoma</taxon>
    </lineage>
</organism>
<feature type="compositionally biased region" description="Low complexity" evidence="5">
    <location>
        <begin position="1"/>
        <end position="12"/>
    </location>
</feature>
<evidence type="ECO:0000313" key="7">
    <source>
        <dbReference type="EMBL" id="KAA8594823.1"/>
    </source>
</evidence>
<feature type="region of interest" description="Disordered" evidence="5">
    <location>
        <begin position="39"/>
        <end position="75"/>
    </location>
</feature>
<feature type="region of interest" description="Disordered" evidence="5">
    <location>
        <begin position="169"/>
        <end position="234"/>
    </location>
</feature>
<dbReference type="PROSITE" id="PS50103">
    <property type="entry name" value="ZF_C3H1"/>
    <property type="match status" value="1"/>
</dbReference>
<evidence type="ECO:0000259" key="6">
    <source>
        <dbReference type="PROSITE" id="PS50103"/>
    </source>
</evidence>
<feature type="zinc finger region" description="C3H1-type" evidence="4">
    <location>
        <begin position="140"/>
        <end position="168"/>
    </location>
</feature>
<keyword evidence="2 4" id="KW-0863">Zinc-finger</keyword>
<feature type="compositionally biased region" description="Polar residues" evidence="5">
    <location>
        <begin position="183"/>
        <end position="194"/>
    </location>
</feature>
<dbReference type="GO" id="GO:0008270">
    <property type="term" value="F:zinc ion binding"/>
    <property type="evidence" value="ECO:0007669"/>
    <property type="project" value="UniProtKB-KW"/>
</dbReference>
<evidence type="ECO:0000313" key="8">
    <source>
        <dbReference type="Proteomes" id="UP000327493"/>
    </source>
</evidence>
<feature type="domain" description="C3H1-type" evidence="6">
    <location>
        <begin position="140"/>
        <end position="168"/>
    </location>
</feature>
<dbReference type="InterPro" id="IPR000571">
    <property type="entry name" value="Znf_CCCH"/>
</dbReference>
<keyword evidence="1 4" id="KW-0479">Metal-binding</keyword>
<proteinExistence type="predicted"/>
<evidence type="ECO:0000256" key="2">
    <source>
        <dbReference type="ARBA" id="ARBA00022771"/>
    </source>
</evidence>
<evidence type="ECO:0000256" key="4">
    <source>
        <dbReference type="PROSITE-ProRule" id="PRU00723"/>
    </source>
</evidence>
<accession>A0A5J5DNS1</accession>
<evidence type="ECO:0000256" key="1">
    <source>
        <dbReference type="ARBA" id="ARBA00022723"/>
    </source>
</evidence>
<reference evidence="7 8" key="1">
    <citation type="submission" date="2019-08" db="EMBL/GenBank/DDBJ databases">
        <title>A chromosome-level genome assembly, high-density linkage maps, and genome scans reveal the genomic architecture of hybrid incompatibilities underlying speciation via character displacement in darters (Percidae: Etheostominae).</title>
        <authorList>
            <person name="Moran R.L."/>
            <person name="Catchen J.M."/>
            <person name="Fuller R.C."/>
        </authorList>
    </citation>
    <scope>NUCLEOTIDE SEQUENCE [LARGE SCALE GENOMIC DNA]</scope>
    <source>
        <strain evidence="7">EspeVRDwgs_2016</strain>
        <tissue evidence="7">Muscle</tissue>
    </source>
</reference>
<evidence type="ECO:0000256" key="3">
    <source>
        <dbReference type="ARBA" id="ARBA00022833"/>
    </source>
</evidence>
<feature type="region of interest" description="Disordered" evidence="5">
    <location>
        <begin position="1"/>
        <end position="24"/>
    </location>
</feature>
<dbReference type="InterPro" id="IPR036855">
    <property type="entry name" value="Znf_CCCH_sf"/>
</dbReference>
<dbReference type="SUPFAM" id="SSF90229">
    <property type="entry name" value="CCCH zinc finger"/>
    <property type="match status" value="1"/>
</dbReference>
<keyword evidence="3 4" id="KW-0862">Zinc</keyword>
<dbReference type="Pfam" id="PF00642">
    <property type="entry name" value="zf-CCCH"/>
    <property type="match status" value="1"/>
</dbReference>
<dbReference type="Gene3D" id="4.10.1000.10">
    <property type="entry name" value="Zinc finger, CCCH-type"/>
    <property type="match status" value="1"/>
</dbReference>
<sequence length="966" mass="103979">MNSLVGYGVSSESDSDGDVNSDCFGSVKEMGEVASAAKKSRNFLLESGSTSSESEPEEEEPEPSSSSPHAHKPASFAACESTLPAPSLDSLTSNKLPPPSLRTCSDGSVFANPFKAQADQKLSALQKHVPLTMQAKPSQIGGKRMCVSYRKDGRCRFGIKCKFAHDSDLQTHTDCHPPVSEEASVSDQDESQAGGTFGGGSRNLHQETKEEELGGQQVKKRKTTPSSPITSVCTRELADGEVDERAGLSRIRLSPLVEAGFKDWGWDGDRRGELREAVCRLLDLGLLWLLSSLHKLDGHLELEMSLLLVVSWRRGASDLCLHGVSWKLQQGGRACDEGASVGCQSLSDEHLGGHVNALEKSVPLTLWLVAEIVWVIPKWRVFITVEWVAHQLDSPFQVRSYTQAWQSRGHPCQTGAWHESELGRVWRVELKGGRRSMPSNMMLSPATPPAVSAKPADSEIFFRLELETFLRFVAPVSGLGSSSSSSSSLLVSFNQAGTALVDLSLKTRPELCGLDVAPLTSGIEAETLVLGRHAPRSLSPLRGVTVVLVVGVSSAALSSTGSLPLFTPPVRSSTGSITSGQSCSVGSVVCDGDVSSSIQATGCLDALNVVGHGIDRSDRTALGNAGEKVGLFDANGVDRGSELQTGHQLIGLFGLLGLALMVAAVDATTGRVTPQCHLDAGPFHLCAIEVVHGHDSIVPGDLFQDFLALFGLGDATDEKTAVVYGGADTQQPPGPHLIVVELAHSPLGLMFLCVHHKCIPSVLPIKVHHQPHLIDAPHGLKHWDQLILINVPWDLAHKDFTSPWWRCSIPSRRRAIFTLTVFLDHTVTSALHQGHQCSFIRSTCNSLRDVELSMKRGVGGTSRQYDLEEYYTTVFSPTLCFPGSSSSQTSAETDKLRDKSFLLGLLLIKNKTKGKGYITLNNPKRENKAYILSSDGVSFCSSTIKLPEEKICTNSATITAKVKENG</sequence>
<feature type="compositionally biased region" description="Polar residues" evidence="5">
    <location>
        <begin position="224"/>
        <end position="233"/>
    </location>
</feature>
<name>A0A5J5DNS1_9PERO</name>
<keyword evidence="8" id="KW-1185">Reference proteome</keyword>
<comment type="caution">
    <text evidence="7">The sequence shown here is derived from an EMBL/GenBank/DDBJ whole genome shotgun (WGS) entry which is preliminary data.</text>
</comment>
<gene>
    <name evidence="7" type="ORF">FQN60_011958</name>
</gene>
<dbReference type="Proteomes" id="UP000327493">
    <property type="component" value="Chromosome 2"/>
</dbReference>
<protein>
    <recommendedName>
        <fullName evidence="6">C3H1-type domain-containing protein</fullName>
    </recommendedName>
</protein>